<keyword evidence="4" id="KW-1185">Reference proteome</keyword>
<organism evidence="3 4">
    <name type="scientific">Nostoc commune NIES-4072</name>
    <dbReference type="NCBI Taxonomy" id="2005467"/>
    <lineage>
        <taxon>Bacteria</taxon>
        <taxon>Bacillati</taxon>
        <taxon>Cyanobacteriota</taxon>
        <taxon>Cyanophyceae</taxon>
        <taxon>Nostocales</taxon>
        <taxon>Nostocaceae</taxon>
        <taxon>Nostoc</taxon>
    </lineage>
</organism>
<feature type="region of interest" description="Disordered" evidence="2">
    <location>
        <begin position="1"/>
        <end position="25"/>
    </location>
</feature>
<reference evidence="3 4" key="1">
    <citation type="submission" date="2017-06" db="EMBL/GenBank/DDBJ databases">
        <title>Genome sequencing of cyanobaciteial culture collection at National Institute for Environmental Studies (NIES).</title>
        <authorList>
            <person name="Hirose Y."/>
            <person name="Shimura Y."/>
            <person name="Fujisawa T."/>
            <person name="Nakamura Y."/>
            <person name="Kawachi M."/>
        </authorList>
    </citation>
    <scope>NUCLEOTIDE SEQUENCE [LARGE SCALE GENOMIC DNA]</scope>
    <source>
        <strain evidence="3 4">NIES-4072</strain>
    </source>
</reference>
<evidence type="ECO:0000313" key="4">
    <source>
        <dbReference type="Proteomes" id="UP000245124"/>
    </source>
</evidence>
<dbReference type="AlphaFoldDB" id="A0A2R5FDY5"/>
<proteinExistence type="predicted"/>
<gene>
    <name evidence="3" type="ORF">NIES4072_02430</name>
</gene>
<keyword evidence="1" id="KW-0175">Coiled coil</keyword>
<protein>
    <submittedName>
        <fullName evidence="3">Uncharacterized protein</fullName>
    </submittedName>
</protein>
<accession>A0A2R5FDY5</accession>
<comment type="caution">
    <text evidence="3">The sequence shown here is derived from an EMBL/GenBank/DDBJ whole genome shotgun (WGS) entry which is preliminary data.</text>
</comment>
<dbReference type="Proteomes" id="UP000245124">
    <property type="component" value="Unassembled WGS sequence"/>
</dbReference>
<dbReference type="RefSeq" id="WP_244919101.1">
    <property type="nucleotide sequence ID" value="NZ_BDUD01000001.1"/>
</dbReference>
<feature type="coiled-coil region" evidence="1">
    <location>
        <begin position="51"/>
        <end position="85"/>
    </location>
</feature>
<evidence type="ECO:0000313" key="3">
    <source>
        <dbReference type="EMBL" id="GBG16597.1"/>
    </source>
</evidence>
<evidence type="ECO:0000256" key="2">
    <source>
        <dbReference type="SAM" id="MobiDB-lite"/>
    </source>
</evidence>
<evidence type="ECO:0000256" key="1">
    <source>
        <dbReference type="SAM" id="Coils"/>
    </source>
</evidence>
<feature type="coiled-coil region" evidence="1">
    <location>
        <begin position="117"/>
        <end position="273"/>
    </location>
</feature>
<name>A0A2R5FDY5_NOSCO</name>
<sequence>MRDADKDRRKNRSANNPNPGVTEPLSYHELNHFLRNARADAIRWERLAKENQEAASQLTQVQQDIQTYQVEVNELKQIYLNEQKNYQQVLCLYNGEKTRAIELIAQRDEWQQRAKENQEAASQLTQIQQNIHTYQVEINELKERIANNYLIYLDEQENYQQALNRYNEAKTKAVELIAQRDEWQQRAKENQEAASQLTQVQQDIQTYQVKVNELKERVAHNYQIYLDEQKNYQQALHRYNEEKARATELLAQYEEMKSERDNYLTLYNEAQTQLKFERRSKAGIKGWETRRKAENERLKREIGEMVVLLRESLASKDDAINNLYVVAKRMDRIQSLVDSVEEETTGNPVGLVQKFKRIWLAIKEILSE</sequence>
<dbReference type="EMBL" id="BDUD01000001">
    <property type="protein sequence ID" value="GBG16597.1"/>
    <property type="molecule type" value="Genomic_DNA"/>
</dbReference>